<dbReference type="CDD" id="cd07037">
    <property type="entry name" value="TPP_PYR_MenD"/>
    <property type="match status" value="1"/>
</dbReference>
<comment type="pathway">
    <text evidence="6">Quinol/quinone metabolism; menaquinone biosynthesis.</text>
</comment>
<evidence type="ECO:0000256" key="6">
    <source>
        <dbReference type="HAMAP-Rule" id="MF_01659"/>
    </source>
</evidence>
<dbReference type="GO" id="GO:0000287">
    <property type="term" value="F:magnesium ion binding"/>
    <property type="evidence" value="ECO:0007669"/>
    <property type="project" value="UniProtKB-UniRule"/>
</dbReference>
<evidence type="ECO:0000313" key="8">
    <source>
        <dbReference type="EMBL" id="ANU63011.2"/>
    </source>
</evidence>
<dbReference type="OrthoDB" id="9791859at2"/>
<proteinExistence type="inferred from homology"/>
<accession>A0A1B1S891</accession>
<evidence type="ECO:0000256" key="4">
    <source>
        <dbReference type="ARBA" id="ARBA00023052"/>
    </source>
</evidence>
<comment type="pathway">
    <text evidence="6">Quinol/quinone metabolism; 1,4-dihydroxy-2-naphthoate biosynthesis; 1,4-dihydroxy-2-naphthoate from chorismate: step 2/7.</text>
</comment>
<comment type="catalytic activity">
    <reaction evidence="6">
        <text>isochorismate + 2-oxoglutarate + H(+) = 5-enolpyruvoyl-6-hydroxy-2-succinyl-cyclohex-3-ene-1-carboxylate + CO2</text>
        <dbReference type="Rhea" id="RHEA:25593"/>
        <dbReference type="ChEBI" id="CHEBI:15378"/>
        <dbReference type="ChEBI" id="CHEBI:16526"/>
        <dbReference type="ChEBI" id="CHEBI:16810"/>
        <dbReference type="ChEBI" id="CHEBI:29780"/>
        <dbReference type="ChEBI" id="CHEBI:58818"/>
        <dbReference type="EC" id="2.2.1.9"/>
    </reaction>
</comment>
<comment type="function">
    <text evidence="6">Catalyzes the thiamine diphosphate-dependent decarboxylation of 2-oxoglutarate and the subsequent addition of the resulting succinic semialdehyde-thiamine pyrophosphate anion to isochorismate to yield 2-succinyl-5-enolpyruvyl-6-hydroxy-3-cyclohexene-1-carboxylate (SEPHCHC).</text>
</comment>
<dbReference type="UniPathway" id="UPA00079"/>
<evidence type="ECO:0000259" key="7">
    <source>
        <dbReference type="Pfam" id="PF02776"/>
    </source>
</evidence>
<keyword evidence="4 6" id="KW-0786">Thiamine pyrophosphate</keyword>
<dbReference type="EC" id="2.2.1.9" evidence="6"/>
<dbReference type="PANTHER" id="PTHR42916">
    <property type="entry name" value="2-SUCCINYL-5-ENOLPYRUVYL-6-HYDROXY-3-CYCLOHEXENE-1-CARBOXYLATE SYNTHASE"/>
    <property type="match status" value="1"/>
</dbReference>
<dbReference type="PIRSF" id="PIRSF004983">
    <property type="entry name" value="MenD"/>
    <property type="match status" value="1"/>
</dbReference>
<dbReference type="InterPro" id="IPR029061">
    <property type="entry name" value="THDP-binding"/>
</dbReference>
<evidence type="ECO:0000256" key="2">
    <source>
        <dbReference type="ARBA" id="ARBA00022723"/>
    </source>
</evidence>
<keyword evidence="6" id="KW-0474">Menaquinone biosynthesis</keyword>
<dbReference type="Gene3D" id="3.40.50.1220">
    <property type="entry name" value="TPP-binding domain"/>
    <property type="match status" value="1"/>
</dbReference>
<dbReference type="Pfam" id="PF02776">
    <property type="entry name" value="TPP_enzyme_N"/>
    <property type="match status" value="1"/>
</dbReference>
<protein>
    <recommendedName>
        <fullName evidence="6">2-succinyl-5-enolpyruvyl-6-hydroxy-3-cyclohexene-1-carboxylate synthase</fullName>
        <shortName evidence="6">SEPHCHC synthase</shortName>
        <ecNumber evidence="6">2.2.1.9</ecNumber>
    </recommendedName>
    <alternativeName>
        <fullName evidence="6">Menaquinone biosynthesis protein MenD</fullName>
    </alternativeName>
</protein>
<gene>
    <name evidence="6" type="primary">menD</name>
    <name evidence="8" type="ORF">A4V02_04310</name>
</gene>
<comment type="subunit">
    <text evidence="6">Homodimer.</text>
</comment>
<dbReference type="KEGG" id="pary:A4V02_04310"/>
<organism evidence="8 9">
    <name type="scientific">Muribaculum intestinale</name>
    <dbReference type="NCBI Taxonomy" id="1796646"/>
    <lineage>
        <taxon>Bacteria</taxon>
        <taxon>Pseudomonadati</taxon>
        <taxon>Bacteroidota</taxon>
        <taxon>Bacteroidia</taxon>
        <taxon>Bacteroidales</taxon>
        <taxon>Muribaculaceae</taxon>
        <taxon>Muribaculum</taxon>
    </lineage>
</organism>
<dbReference type="GO" id="GO:0030145">
    <property type="term" value="F:manganese ion binding"/>
    <property type="evidence" value="ECO:0007669"/>
    <property type="project" value="UniProtKB-UniRule"/>
</dbReference>
<dbReference type="GO" id="GO:0009234">
    <property type="term" value="P:menaquinone biosynthetic process"/>
    <property type="evidence" value="ECO:0007669"/>
    <property type="project" value="UniProtKB-UniRule"/>
</dbReference>
<keyword evidence="1 6" id="KW-0808">Transferase</keyword>
<dbReference type="InterPro" id="IPR012001">
    <property type="entry name" value="Thiamin_PyroP_enz_TPP-bd_dom"/>
</dbReference>
<keyword evidence="9" id="KW-1185">Reference proteome</keyword>
<evidence type="ECO:0000256" key="1">
    <source>
        <dbReference type="ARBA" id="ARBA00022679"/>
    </source>
</evidence>
<dbReference type="AlphaFoldDB" id="A0A1B1S891"/>
<feature type="domain" description="Thiamine pyrophosphate enzyme N-terminal TPP-binding" evidence="7">
    <location>
        <begin position="35"/>
        <end position="145"/>
    </location>
</feature>
<evidence type="ECO:0000313" key="9">
    <source>
        <dbReference type="Proteomes" id="UP000186351"/>
    </source>
</evidence>
<evidence type="ECO:0000256" key="5">
    <source>
        <dbReference type="ARBA" id="ARBA00023211"/>
    </source>
</evidence>
<accession>A0A1Z2XKF2</accession>
<dbReference type="HAMAP" id="MF_01659">
    <property type="entry name" value="MenD"/>
    <property type="match status" value="1"/>
</dbReference>
<dbReference type="STRING" id="1796646.A4V02_04310"/>
<sequence length="592" mass="64122">MALTVPLFCNFVVNLTILLALETNTTVTTDKEACRILVSLLEKHCVEEAVVSPGSRNAPLMMALSASGSIRCTVVIDERSAAFIALGKASVTGRPVVLVCTSGTALLNYAPAVAEAYYRKVPLIVVSADRPVEWIDQDDSQTLRQYEALANYVKGNYNIPADCSAPTRQWYANRMVNDALISATSGRQAPVHINVQLDAPLGGMAGWNDTRWTARTVGIIQPDQRLSHADAASLATIVSTSPRVLVIAGFHNPDVALRDALERLSLRGNVAVMTETISNLSSPRFINAIDSVLSIMSEDELDHMRPDLVITVGGAIVSRFIKQYLRRVHPDEHWHVGLSDTTIDCFQSLTQRIDMEAAPFFSGLLSVIDEDCIACCQSGYYEAWMALDCSARKIHSYFLQSAPWSDLRAVSTLMDAVPEGTALQLSNGTSVRYAQLFPALQCSRADSNRGVSGIDGSTSTAIGAASAFPNRLTMLLTGDMSAQYDIGALAAPCIPPTFRMAVLCNGGGGIFRFIDATRSMPILDRFLVADRPFPLRQLVDAYGFAYLEASSEAELVAVLPEFFSPSDRPVILAINTPGDVSANILRDYLGLQ</sequence>
<comment type="cofactor">
    <cofactor evidence="6">
        <name>Mg(2+)</name>
        <dbReference type="ChEBI" id="CHEBI:18420"/>
    </cofactor>
    <cofactor evidence="6">
        <name>Mn(2+)</name>
        <dbReference type="ChEBI" id="CHEBI:29035"/>
    </cofactor>
</comment>
<dbReference type="Gene3D" id="3.40.50.970">
    <property type="match status" value="2"/>
</dbReference>
<keyword evidence="3 6" id="KW-0460">Magnesium</keyword>
<dbReference type="EMBL" id="CP015402">
    <property type="protein sequence ID" value="ANU63011.2"/>
    <property type="molecule type" value="Genomic_DNA"/>
</dbReference>
<dbReference type="InterPro" id="IPR004433">
    <property type="entry name" value="MenaQ_synth_MenD"/>
</dbReference>
<reference evidence="9" key="1">
    <citation type="submission" date="2016-04" db="EMBL/GenBank/DDBJ databases">
        <title>Complete Genome Sequences of Twelve Strains of a Stable Defined Moderately Diverse Mouse Microbiota 2 (sDMDMm2).</title>
        <authorList>
            <person name="Uchimura Y."/>
            <person name="Wyss M."/>
            <person name="Brugiroux S."/>
            <person name="Limenitakis J.P."/>
            <person name="Stecher B."/>
            <person name="McCoy K.D."/>
            <person name="Macpherson A.J."/>
        </authorList>
    </citation>
    <scope>NUCLEOTIDE SEQUENCE [LARGE SCALE GENOMIC DNA]</scope>
    <source>
        <strain evidence="9">YL27</strain>
    </source>
</reference>
<dbReference type="NCBIfam" id="TIGR00173">
    <property type="entry name" value="menD"/>
    <property type="match status" value="1"/>
</dbReference>
<dbReference type="GO" id="GO:0070204">
    <property type="term" value="F:2-succinyl-5-enolpyruvyl-6-hydroxy-3-cyclohexene-1-carboxylic-acid synthase activity"/>
    <property type="evidence" value="ECO:0007669"/>
    <property type="project" value="UniProtKB-UniRule"/>
</dbReference>
<dbReference type="GO" id="GO:0030976">
    <property type="term" value="F:thiamine pyrophosphate binding"/>
    <property type="evidence" value="ECO:0007669"/>
    <property type="project" value="UniProtKB-UniRule"/>
</dbReference>
<evidence type="ECO:0000256" key="3">
    <source>
        <dbReference type="ARBA" id="ARBA00022842"/>
    </source>
</evidence>
<dbReference type="UniPathway" id="UPA01057">
    <property type="reaction ID" value="UER00164"/>
</dbReference>
<dbReference type="SUPFAM" id="SSF52518">
    <property type="entry name" value="Thiamin diphosphate-binding fold (THDP-binding)"/>
    <property type="match status" value="2"/>
</dbReference>
<comment type="cofactor">
    <cofactor evidence="6">
        <name>thiamine diphosphate</name>
        <dbReference type="ChEBI" id="CHEBI:58937"/>
    </cofactor>
    <text evidence="6">Binds 1 thiamine pyrophosphate per subunit.</text>
</comment>
<dbReference type="PANTHER" id="PTHR42916:SF1">
    <property type="entry name" value="PROTEIN PHYLLO, CHLOROPLASTIC"/>
    <property type="match status" value="1"/>
</dbReference>
<keyword evidence="2 6" id="KW-0479">Metal-binding</keyword>
<keyword evidence="5 6" id="KW-0464">Manganese</keyword>
<dbReference type="Proteomes" id="UP000186351">
    <property type="component" value="Chromosome"/>
</dbReference>
<comment type="similarity">
    <text evidence="6">Belongs to the TPP enzyme family. MenD subfamily.</text>
</comment>
<name>A0A1B1S891_9BACT</name>